<comment type="caution">
    <text evidence="2">The sequence shown here is derived from an EMBL/GenBank/DDBJ whole genome shotgun (WGS) entry which is preliminary data.</text>
</comment>
<dbReference type="PANTHER" id="PTHR11695">
    <property type="entry name" value="ALCOHOL DEHYDROGENASE RELATED"/>
    <property type="match status" value="1"/>
</dbReference>
<dbReference type="Pfam" id="PF13602">
    <property type="entry name" value="ADH_zinc_N_2"/>
    <property type="match status" value="1"/>
</dbReference>
<dbReference type="Gene3D" id="3.40.50.720">
    <property type="entry name" value="NAD(P)-binding Rossmann-like Domain"/>
    <property type="match status" value="1"/>
</dbReference>
<dbReference type="Gene3D" id="3.90.180.10">
    <property type="entry name" value="Medium-chain alcohol dehydrogenases, catalytic domain"/>
    <property type="match status" value="1"/>
</dbReference>
<keyword evidence="3" id="KW-1185">Reference proteome</keyword>
<dbReference type="EMBL" id="BRYB01000035">
    <property type="protein sequence ID" value="GMI21074.1"/>
    <property type="molecule type" value="Genomic_DNA"/>
</dbReference>
<proteinExistence type="predicted"/>
<reference evidence="2 3" key="1">
    <citation type="journal article" date="2023" name="Commun. Biol.">
        <title>Genome analysis of Parmales, the sister group of diatoms, reveals the evolutionary specialization of diatoms from phago-mixotrophs to photoautotrophs.</title>
        <authorList>
            <person name="Ban H."/>
            <person name="Sato S."/>
            <person name="Yoshikawa S."/>
            <person name="Yamada K."/>
            <person name="Nakamura Y."/>
            <person name="Ichinomiya M."/>
            <person name="Sato N."/>
            <person name="Blanc-Mathieu R."/>
            <person name="Endo H."/>
            <person name="Kuwata A."/>
            <person name="Ogata H."/>
        </authorList>
    </citation>
    <scope>NUCLEOTIDE SEQUENCE [LARGE SCALE GENOMIC DNA]</scope>
</reference>
<dbReference type="PANTHER" id="PTHR11695:SF294">
    <property type="entry name" value="RETICULON-4-INTERACTING PROTEIN 1, MITOCHONDRIAL"/>
    <property type="match status" value="1"/>
</dbReference>
<organism evidence="2 3">
    <name type="scientific">Tetraparma gracilis</name>
    <dbReference type="NCBI Taxonomy" id="2962635"/>
    <lineage>
        <taxon>Eukaryota</taxon>
        <taxon>Sar</taxon>
        <taxon>Stramenopiles</taxon>
        <taxon>Ochrophyta</taxon>
        <taxon>Bolidophyceae</taxon>
        <taxon>Parmales</taxon>
        <taxon>Triparmaceae</taxon>
        <taxon>Tetraparma</taxon>
    </lineage>
</organism>
<evidence type="ECO:0000313" key="2">
    <source>
        <dbReference type="EMBL" id="GMI21074.1"/>
    </source>
</evidence>
<feature type="domain" description="Enoyl reductase (ER)" evidence="1">
    <location>
        <begin position="2"/>
        <end position="336"/>
    </location>
</feature>
<dbReference type="InterPro" id="IPR020843">
    <property type="entry name" value="ER"/>
</dbReference>
<dbReference type="Pfam" id="PF08240">
    <property type="entry name" value="ADH_N"/>
    <property type="match status" value="1"/>
</dbReference>
<dbReference type="InterPro" id="IPR036291">
    <property type="entry name" value="NAD(P)-bd_dom_sf"/>
</dbReference>
<accession>A0ABQ6M7H4</accession>
<dbReference type="SUPFAM" id="SSF50129">
    <property type="entry name" value="GroES-like"/>
    <property type="match status" value="1"/>
</dbReference>
<dbReference type="InterPro" id="IPR013154">
    <property type="entry name" value="ADH-like_N"/>
</dbReference>
<dbReference type="InterPro" id="IPR050700">
    <property type="entry name" value="YIM1/Zinc_Alcohol_DH_Fams"/>
</dbReference>
<gene>
    <name evidence="2" type="ORF">TeGR_g6742</name>
</gene>
<dbReference type="InterPro" id="IPR011032">
    <property type="entry name" value="GroES-like_sf"/>
</dbReference>
<dbReference type="Proteomes" id="UP001165060">
    <property type="component" value="Unassembled WGS sequence"/>
</dbReference>
<evidence type="ECO:0000259" key="1">
    <source>
        <dbReference type="SMART" id="SM00829"/>
    </source>
</evidence>
<sequence length="343" mass="35522">MVKNQVLIEIKATAVNVDDVALLQDAGGGGWFFHARTPTPAAPLVGGMEYAGVVLSVGPSVQHLAPGDRVLGLQDVAFQKMPGTWAERTVAPEPDVVKFPPPPPGAPELTFAQAAATAMAAFVSGDMYERSLPTLAKASSPRVVVVGASGGLGSVLVQLLAANASGGRTGRPHITAVCGTTNVDRMRRLGADEVVDYTKGSFGAAVAAGSVDVVFDFRGGREAERDGRKVLRRGGTFITAVGPMSGVGDRVLTCGEWHSWACGLTCNLCIGACPCSRHGYQMGGGLPPLSAAVFNRVVVDANVRGEVGLELPFTEASVREGVGKVASRHAGGKVVFNMEMARE</sequence>
<dbReference type="SMART" id="SM00829">
    <property type="entry name" value="PKS_ER"/>
    <property type="match status" value="1"/>
</dbReference>
<evidence type="ECO:0000313" key="3">
    <source>
        <dbReference type="Proteomes" id="UP001165060"/>
    </source>
</evidence>
<name>A0ABQ6M7H4_9STRA</name>
<dbReference type="SUPFAM" id="SSF51735">
    <property type="entry name" value="NAD(P)-binding Rossmann-fold domains"/>
    <property type="match status" value="1"/>
</dbReference>
<protein>
    <recommendedName>
        <fullName evidence="1">Enoyl reductase (ER) domain-containing protein</fullName>
    </recommendedName>
</protein>